<dbReference type="EMBL" id="JADPUN010000399">
    <property type="protein sequence ID" value="MBF9134900.1"/>
    <property type="molecule type" value="Genomic_DNA"/>
</dbReference>
<keyword evidence="6" id="KW-1185">Reference proteome</keyword>
<keyword evidence="1" id="KW-0813">Transport</keyword>
<proteinExistence type="predicted"/>
<dbReference type="PROSITE" id="PS00211">
    <property type="entry name" value="ABC_TRANSPORTER_1"/>
    <property type="match status" value="1"/>
</dbReference>
<evidence type="ECO:0000256" key="2">
    <source>
        <dbReference type="ARBA" id="ARBA00022741"/>
    </source>
</evidence>
<keyword evidence="3 5" id="KW-0067">ATP-binding</keyword>
<evidence type="ECO:0000313" key="5">
    <source>
        <dbReference type="EMBL" id="MBF9134900.1"/>
    </source>
</evidence>
<dbReference type="InterPro" id="IPR008995">
    <property type="entry name" value="Mo/tungstate-bd_C_term_dom"/>
</dbReference>
<evidence type="ECO:0000259" key="4">
    <source>
        <dbReference type="PROSITE" id="PS50893"/>
    </source>
</evidence>
<dbReference type="Gene3D" id="2.40.50.100">
    <property type="match status" value="1"/>
</dbReference>
<evidence type="ECO:0000313" key="6">
    <source>
        <dbReference type="Proteomes" id="UP000638560"/>
    </source>
</evidence>
<dbReference type="InterPro" id="IPR012340">
    <property type="entry name" value="NA-bd_OB-fold"/>
</dbReference>
<dbReference type="Pfam" id="PF00005">
    <property type="entry name" value="ABC_tran"/>
    <property type="match status" value="1"/>
</dbReference>
<dbReference type="InterPro" id="IPR027417">
    <property type="entry name" value="P-loop_NTPase"/>
</dbReference>
<sequence>MVSIATDRLTKIFPDGTVAVDGVSIEIGSGEFVALLGPTGCGKSTILRLVAGLEEPTSGRVLIGGEPVLPEAGWDRRLSMVFQDYALYPHLTVAENIGFPLTTGSATPSDAASRVAEVADQLGITDLLGRKPRHLSGGQRQRVAMARAMVGESRAFLLDEPLSNVDAGLRAELRAEVAALARRLAMTTLYVTHDQVEAMTMADRVAVLRRGVLQQIGPPDEVYRDPETLFVAAFLGTPRANLVQAAIYASDDGVLLDLGSQLIELPPDDPRMAPLRDRHTDRVTLALRADALTPTAPETTGPVLRGVVRLVENLGHEALVHVTTGTLPTSAAQSRLEHPATGHHLSELLAEDLPAGHPVRDRLARMIPHSRPEQPPATARTEYGFYPVYDPELGDEPPTAGQLVVRVPAGVLPRAGESIALAVDLDRLLLFDGAGNRIRLG</sequence>
<accession>A0ABS0H8V1</accession>
<gene>
    <name evidence="5" type="ORF">I0C86_39155</name>
</gene>
<dbReference type="Gene3D" id="3.40.50.300">
    <property type="entry name" value="P-loop containing nucleotide triphosphate hydrolases"/>
    <property type="match status" value="1"/>
</dbReference>
<name>A0ABS0H8V1_9ACTN</name>
<dbReference type="Proteomes" id="UP000638560">
    <property type="component" value="Unassembled WGS sequence"/>
</dbReference>
<dbReference type="Gene3D" id="2.40.50.140">
    <property type="entry name" value="Nucleic acid-binding proteins"/>
    <property type="match status" value="1"/>
</dbReference>
<keyword evidence="2" id="KW-0547">Nucleotide-binding</keyword>
<dbReference type="InterPro" id="IPR003593">
    <property type="entry name" value="AAA+_ATPase"/>
</dbReference>
<protein>
    <submittedName>
        <fullName evidence="5">ABC transporter ATP-binding protein</fullName>
    </submittedName>
</protein>
<organism evidence="5 6">
    <name type="scientific">Plantactinospora alkalitolerans</name>
    <dbReference type="NCBI Taxonomy" id="2789879"/>
    <lineage>
        <taxon>Bacteria</taxon>
        <taxon>Bacillati</taxon>
        <taxon>Actinomycetota</taxon>
        <taxon>Actinomycetes</taxon>
        <taxon>Micromonosporales</taxon>
        <taxon>Micromonosporaceae</taxon>
        <taxon>Plantactinospora</taxon>
    </lineage>
</organism>
<dbReference type="SUPFAM" id="SSF52540">
    <property type="entry name" value="P-loop containing nucleoside triphosphate hydrolases"/>
    <property type="match status" value="1"/>
</dbReference>
<comment type="caution">
    <text evidence="5">The sequence shown here is derived from an EMBL/GenBank/DDBJ whole genome shotgun (WGS) entry which is preliminary data.</text>
</comment>
<dbReference type="PANTHER" id="PTHR43875">
    <property type="entry name" value="MALTODEXTRIN IMPORT ATP-BINDING PROTEIN MSMX"/>
    <property type="match status" value="1"/>
</dbReference>
<reference evidence="5 6" key="1">
    <citation type="submission" date="2020-11" db="EMBL/GenBank/DDBJ databases">
        <title>A novel isolate from a Black sea contaminated sediment with potential to produce alkanes: Plantactinospora alkalitolerans sp. nov.</title>
        <authorList>
            <person name="Carro L."/>
            <person name="Veyisoglu A."/>
            <person name="Guven K."/>
            <person name="Schumann P."/>
            <person name="Klenk H.-P."/>
            <person name="Sahin N."/>
        </authorList>
    </citation>
    <scope>NUCLEOTIDE SEQUENCE [LARGE SCALE GENOMIC DNA]</scope>
    <source>
        <strain evidence="5 6">S1510</strain>
    </source>
</reference>
<dbReference type="SMART" id="SM00382">
    <property type="entry name" value="AAA"/>
    <property type="match status" value="1"/>
</dbReference>
<dbReference type="InterPro" id="IPR017871">
    <property type="entry name" value="ABC_transporter-like_CS"/>
</dbReference>
<dbReference type="SUPFAM" id="SSF50331">
    <property type="entry name" value="MOP-like"/>
    <property type="match status" value="1"/>
</dbReference>
<dbReference type="RefSeq" id="WP_196206368.1">
    <property type="nucleotide sequence ID" value="NZ_JADPUN010000399.1"/>
</dbReference>
<evidence type="ECO:0000256" key="3">
    <source>
        <dbReference type="ARBA" id="ARBA00022840"/>
    </source>
</evidence>
<dbReference type="GO" id="GO:0005524">
    <property type="term" value="F:ATP binding"/>
    <property type="evidence" value="ECO:0007669"/>
    <property type="project" value="UniProtKB-KW"/>
</dbReference>
<feature type="domain" description="ABC transporter" evidence="4">
    <location>
        <begin position="4"/>
        <end position="235"/>
    </location>
</feature>
<evidence type="ECO:0000256" key="1">
    <source>
        <dbReference type="ARBA" id="ARBA00022448"/>
    </source>
</evidence>
<dbReference type="InterPro" id="IPR047641">
    <property type="entry name" value="ABC_transpr_MalK/UgpC-like"/>
</dbReference>
<dbReference type="PANTHER" id="PTHR43875:SF1">
    <property type="entry name" value="OSMOPROTECTIVE COMPOUNDS UPTAKE ATP-BINDING PROTEIN GGTA"/>
    <property type="match status" value="1"/>
</dbReference>
<dbReference type="PROSITE" id="PS50893">
    <property type="entry name" value="ABC_TRANSPORTER_2"/>
    <property type="match status" value="1"/>
</dbReference>
<dbReference type="InterPro" id="IPR003439">
    <property type="entry name" value="ABC_transporter-like_ATP-bd"/>
</dbReference>